<gene>
    <name evidence="5" type="ORF">TVY486_1112430</name>
</gene>
<organism evidence="5">
    <name type="scientific">Trypanosoma vivax (strain Y486)</name>
    <dbReference type="NCBI Taxonomy" id="1055687"/>
    <lineage>
        <taxon>Eukaryota</taxon>
        <taxon>Discoba</taxon>
        <taxon>Euglenozoa</taxon>
        <taxon>Kinetoplastea</taxon>
        <taxon>Metakinetoplastina</taxon>
        <taxon>Trypanosomatida</taxon>
        <taxon>Trypanosomatidae</taxon>
        <taxon>Trypanosoma</taxon>
        <taxon>Duttonella</taxon>
    </lineage>
</organism>
<evidence type="ECO:0000256" key="2">
    <source>
        <dbReference type="PROSITE-ProRule" id="PRU00330"/>
    </source>
</evidence>
<dbReference type="InterPro" id="IPR019559">
    <property type="entry name" value="Cullin_neddylation_domain"/>
</dbReference>
<dbReference type="Gene3D" id="1.20.1310.10">
    <property type="entry name" value="Cullin Repeats"/>
    <property type="match status" value="4"/>
</dbReference>
<dbReference type="InterPro" id="IPR001373">
    <property type="entry name" value="Cullin_N"/>
</dbReference>
<name>G0UD49_TRYVY</name>
<proteinExistence type="inferred from homology"/>
<dbReference type="InterPro" id="IPR016158">
    <property type="entry name" value="Cullin_homology"/>
</dbReference>
<dbReference type="GO" id="GO:0006511">
    <property type="term" value="P:ubiquitin-dependent protein catabolic process"/>
    <property type="evidence" value="ECO:0007669"/>
    <property type="project" value="InterPro"/>
</dbReference>
<dbReference type="Gene3D" id="3.30.230.130">
    <property type="entry name" value="Cullin, Chain C, Domain 2"/>
    <property type="match status" value="1"/>
</dbReference>
<dbReference type="InterPro" id="IPR036317">
    <property type="entry name" value="Cullin_homology_sf"/>
</dbReference>
<dbReference type="Gene3D" id="1.10.10.10">
    <property type="entry name" value="Winged helix-like DNA-binding domain superfamily/Winged helix DNA-binding domain"/>
    <property type="match status" value="1"/>
</dbReference>
<dbReference type="SMART" id="SM00884">
    <property type="entry name" value="Cullin_Nedd8"/>
    <property type="match status" value="1"/>
</dbReference>
<accession>G0UD49</accession>
<protein>
    <submittedName>
        <fullName evidence="5">Putative cullin 2</fullName>
    </submittedName>
</protein>
<dbReference type="InterPro" id="IPR036388">
    <property type="entry name" value="WH-like_DNA-bd_sf"/>
</dbReference>
<dbReference type="Pfam" id="PF10557">
    <property type="entry name" value="Cullin_Nedd8"/>
    <property type="match status" value="1"/>
</dbReference>
<evidence type="ECO:0000259" key="4">
    <source>
        <dbReference type="PROSITE" id="PS50069"/>
    </source>
</evidence>
<evidence type="ECO:0000313" key="5">
    <source>
        <dbReference type="EMBL" id="CCC53759.1"/>
    </source>
</evidence>
<dbReference type="InterPro" id="IPR016159">
    <property type="entry name" value="Cullin_repeat-like_dom_sf"/>
</dbReference>
<dbReference type="InterPro" id="IPR036390">
    <property type="entry name" value="WH_DNA-bd_sf"/>
</dbReference>
<dbReference type="Pfam" id="PF00888">
    <property type="entry name" value="Cullin"/>
    <property type="match status" value="1"/>
</dbReference>
<comment type="similarity">
    <text evidence="1 2 3">Belongs to the cullin family.</text>
</comment>
<dbReference type="SUPFAM" id="SSF74788">
    <property type="entry name" value="Cullin repeat-like"/>
    <property type="match status" value="1"/>
</dbReference>
<evidence type="ECO:0000256" key="3">
    <source>
        <dbReference type="RuleBase" id="RU003829"/>
    </source>
</evidence>
<dbReference type="SMART" id="SM00182">
    <property type="entry name" value="CULLIN"/>
    <property type="match status" value="1"/>
</dbReference>
<dbReference type="AlphaFoldDB" id="G0UD49"/>
<sequence>MSRSQNNDYISEDVKKAYSLPLFALKFEFNPLWLAVNSTCNSILNWNLSHEFRGQRIFLEIVRAYTIVYRLVSAPCSECPKLMAGSTSQHNVVGNTDEGTQALVVYHLLRDVIRKHLTSTVLRHLENSILLPCPELLERYLSEWKVFITAVNMLKVVFSYLHGPWQKYDIPVDHHMLPTEVVALINWNEYVMTQKIRERLSTQIFELIERATSTQNDDYDLLVREIGQALSMLSDLRHNSYVTIIEEKYLFKISEFYKKEVHVLKARGVVEYIESVLGILKKESDYAIRLLKRSSLQAVVQRVADVLIDEQLSFLSQYMASWIMEDNTIQLTKLYSLLTKSSSGLNELRQVFKKCVCDRGMKDVSTACEEALNSNKDVYRVALEKLISVYRHFVSVKHAFAMDDGIEEAIYSGLSNVTSSCIYLKNHDLLGDELARFAHFELLKNEELFESRAHDIVTLYRLLPAIHAFLASYPKYLSNRLLSDYYHVDHEKLIIEKILQTRTSTGDFARKCGLMLIDVTETSRVLSEKFNMSRTHTGQHTQMDFSALVLTSYSWPDFLRDTSQPIPMSIREDLRDFQEFYSKSCPMRHITFIHRFSRGVLKFSLLLGSALPSLDLFVGVSHLCIAEYFNKKASWDIKELMNLLEANKCPIFLKAINDFVRHGILDIHGISEPLTTSLLQREQHIEVCIGQRPDTSKRRLIIFDPDMDRDLHLETKSSNKFSTDHADVSHTSTDQMQSPAIQAVLIRVFKLSGKLTFQSLLEKVDDDTSLRLKPTPQQVKHALEFLISRGFICREEQEPGSFSYLP</sequence>
<evidence type="ECO:0000256" key="1">
    <source>
        <dbReference type="ARBA" id="ARBA00006019"/>
    </source>
</evidence>
<dbReference type="InterPro" id="IPR045093">
    <property type="entry name" value="Cullin"/>
</dbReference>
<dbReference type="SUPFAM" id="SSF46785">
    <property type="entry name" value="Winged helix' DNA-binding domain"/>
    <property type="match status" value="1"/>
</dbReference>
<reference evidence="5" key="1">
    <citation type="journal article" date="2012" name="Proc. Natl. Acad. Sci. U.S.A.">
        <title>Antigenic diversity is generated by distinct evolutionary mechanisms in African trypanosome species.</title>
        <authorList>
            <person name="Jackson A.P."/>
            <person name="Berry A."/>
            <person name="Aslett M."/>
            <person name="Allison H.C."/>
            <person name="Burton P."/>
            <person name="Vavrova-Anderson J."/>
            <person name="Brown R."/>
            <person name="Browne H."/>
            <person name="Corton N."/>
            <person name="Hauser H."/>
            <person name="Gamble J."/>
            <person name="Gilderthorp R."/>
            <person name="Marcello L."/>
            <person name="McQuillan J."/>
            <person name="Otto T.D."/>
            <person name="Quail M.A."/>
            <person name="Sanders M.J."/>
            <person name="van Tonder A."/>
            <person name="Ginger M.L."/>
            <person name="Field M.C."/>
            <person name="Barry J.D."/>
            <person name="Hertz-Fowler C."/>
            <person name="Berriman M."/>
        </authorList>
    </citation>
    <scope>NUCLEOTIDE SEQUENCE</scope>
    <source>
        <strain evidence="5">Y486</strain>
    </source>
</reference>
<dbReference type="VEuPathDB" id="TriTrypDB:TvY486_1112430"/>
<dbReference type="PROSITE" id="PS50069">
    <property type="entry name" value="CULLIN_2"/>
    <property type="match status" value="1"/>
</dbReference>
<dbReference type="EMBL" id="HE573027">
    <property type="protein sequence ID" value="CCC53759.1"/>
    <property type="molecule type" value="Genomic_DNA"/>
</dbReference>
<dbReference type="GO" id="GO:0031625">
    <property type="term" value="F:ubiquitin protein ligase binding"/>
    <property type="evidence" value="ECO:0007669"/>
    <property type="project" value="InterPro"/>
</dbReference>
<dbReference type="SUPFAM" id="SSF75632">
    <property type="entry name" value="Cullin homology domain"/>
    <property type="match status" value="1"/>
</dbReference>
<dbReference type="PANTHER" id="PTHR11932">
    <property type="entry name" value="CULLIN"/>
    <property type="match status" value="1"/>
</dbReference>
<feature type="domain" description="Cullin family profile" evidence="4">
    <location>
        <begin position="432"/>
        <end position="641"/>
    </location>
</feature>